<evidence type="ECO:0000313" key="3">
    <source>
        <dbReference type="Proteomes" id="UP000625711"/>
    </source>
</evidence>
<feature type="compositionally biased region" description="Polar residues" evidence="1">
    <location>
        <begin position="128"/>
        <end position="141"/>
    </location>
</feature>
<feature type="compositionally biased region" description="Basic and acidic residues" evidence="1">
    <location>
        <begin position="81"/>
        <end position="91"/>
    </location>
</feature>
<sequence length="147" mass="15853">MDGPGEGIIFLQVKSRSSSSQVKQHGEVIYATGNKKSMANNATLSRSGRRHRIGGMTSSSSATSSNSNCNETILQQNGDIPYHEQQSRRLSSDVTEDSPPEPAPPEIPPRGGSLHAATLRIRADYQLPPSSSDVSTCQEPQYLQEGK</sequence>
<dbReference type="Proteomes" id="UP000625711">
    <property type="component" value="Unassembled WGS sequence"/>
</dbReference>
<keyword evidence="3" id="KW-1185">Reference proteome</keyword>
<feature type="region of interest" description="Disordered" evidence="1">
    <location>
        <begin position="33"/>
        <end position="147"/>
    </location>
</feature>
<accession>A0A834M1Y1</accession>
<feature type="compositionally biased region" description="Polar residues" evidence="1">
    <location>
        <begin position="69"/>
        <end position="78"/>
    </location>
</feature>
<comment type="caution">
    <text evidence="2">The sequence shown here is derived from an EMBL/GenBank/DDBJ whole genome shotgun (WGS) entry which is preliminary data.</text>
</comment>
<dbReference type="AlphaFoldDB" id="A0A834M1Y1"/>
<name>A0A834M1Y1_RHYFE</name>
<evidence type="ECO:0000313" key="2">
    <source>
        <dbReference type="EMBL" id="KAF7263925.1"/>
    </source>
</evidence>
<dbReference type="EMBL" id="JAACXV010018750">
    <property type="protein sequence ID" value="KAF7263925.1"/>
    <property type="molecule type" value="Genomic_DNA"/>
</dbReference>
<organism evidence="2 3">
    <name type="scientific">Rhynchophorus ferrugineus</name>
    <name type="common">Red palm weevil</name>
    <name type="synonym">Curculio ferrugineus</name>
    <dbReference type="NCBI Taxonomy" id="354439"/>
    <lineage>
        <taxon>Eukaryota</taxon>
        <taxon>Metazoa</taxon>
        <taxon>Ecdysozoa</taxon>
        <taxon>Arthropoda</taxon>
        <taxon>Hexapoda</taxon>
        <taxon>Insecta</taxon>
        <taxon>Pterygota</taxon>
        <taxon>Neoptera</taxon>
        <taxon>Endopterygota</taxon>
        <taxon>Coleoptera</taxon>
        <taxon>Polyphaga</taxon>
        <taxon>Cucujiformia</taxon>
        <taxon>Curculionidae</taxon>
        <taxon>Dryophthorinae</taxon>
        <taxon>Rhynchophorus</taxon>
    </lineage>
</organism>
<proteinExistence type="predicted"/>
<feature type="compositionally biased region" description="Polar residues" evidence="1">
    <location>
        <begin position="34"/>
        <end position="46"/>
    </location>
</feature>
<reference evidence="2" key="1">
    <citation type="submission" date="2020-08" db="EMBL/GenBank/DDBJ databases">
        <title>Genome sequencing and assembly of the red palm weevil Rhynchophorus ferrugineus.</title>
        <authorList>
            <person name="Dias G.B."/>
            <person name="Bergman C.M."/>
            <person name="Manee M."/>
        </authorList>
    </citation>
    <scope>NUCLEOTIDE SEQUENCE</scope>
    <source>
        <strain evidence="2">AA-2017</strain>
        <tissue evidence="2">Whole larva</tissue>
    </source>
</reference>
<gene>
    <name evidence="2" type="ORF">GWI33_000902</name>
</gene>
<feature type="compositionally biased region" description="Low complexity" evidence="1">
    <location>
        <begin position="57"/>
        <end position="68"/>
    </location>
</feature>
<evidence type="ECO:0000256" key="1">
    <source>
        <dbReference type="SAM" id="MobiDB-lite"/>
    </source>
</evidence>
<protein>
    <submittedName>
        <fullName evidence="2">Uncharacterized protein</fullName>
    </submittedName>
</protein>